<protein>
    <submittedName>
        <fullName evidence="1">Uncharacterized protein</fullName>
    </submittedName>
</protein>
<dbReference type="EMBL" id="OZ035832">
    <property type="protein sequence ID" value="CAL1571439.1"/>
    <property type="molecule type" value="Genomic_DNA"/>
</dbReference>
<reference evidence="1 2" key="1">
    <citation type="submission" date="2024-04" db="EMBL/GenBank/DDBJ databases">
        <authorList>
            <person name="Waldvogel A.-M."/>
            <person name="Schoenle A."/>
        </authorList>
    </citation>
    <scope>NUCLEOTIDE SEQUENCE [LARGE SCALE GENOMIC DNA]</scope>
</reference>
<accession>A0AAV2J1Q5</accession>
<name>A0AAV2J1Q5_KNICA</name>
<dbReference type="AlphaFoldDB" id="A0AAV2J1Q5"/>
<evidence type="ECO:0000313" key="2">
    <source>
        <dbReference type="Proteomes" id="UP001497482"/>
    </source>
</evidence>
<sequence>MNVSIIPCPSLCPPLICIESTAPFSSHRYRKHDPSLLLNLTQNRGERDRTARPGGHREALHALTLCCPFRGNRLYYYLRSVQNYSEPECEEKPWGGGGVWTKGGG</sequence>
<evidence type="ECO:0000313" key="1">
    <source>
        <dbReference type="EMBL" id="CAL1571439.1"/>
    </source>
</evidence>
<dbReference type="Proteomes" id="UP001497482">
    <property type="component" value="Chromosome 10"/>
</dbReference>
<gene>
    <name evidence="1" type="ORF">KC01_LOCUS3556</name>
</gene>
<proteinExistence type="predicted"/>
<organism evidence="1 2">
    <name type="scientific">Knipowitschia caucasica</name>
    <name type="common">Caucasian dwarf goby</name>
    <name type="synonym">Pomatoschistus caucasicus</name>
    <dbReference type="NCBI Taxonomy" id="637954"/>
    <lineage>
        <taxon>Eukaryota</taxon>
        <taxon>Metazoa</taxon>
        <taxon>Chordata</taxon>
        <taxon>Craniata</taxon>
        <taxon>Vertebrata</taxon>
        <taxon>Euteleostomi</taxon>
        <taxon>Actinopterygii</taxon>
        <taxon>Neopterygii</taxon>
        <taxon>Teleostei</taxon>
        <taxon>Neoteleostei</taxon>
        <taxon>Acanthomorphata</taxon>
        <taxon>Gobiaria</taxon>
        <taxon>Gobiiformes</taxon>
        <taxon>Gobioidei</taxon>
        <taxon>Gobiidae</taxon>
        <taxon>Gobiinae</taxon>
        <taxon>Knipowitschia</taxon>
    </lineage>
</organism>
<keyword evidence="2" id="KW-1185">Reference proteome</keyword>